<dbReference type="GO" id="GO:0006368">
    <property type="term" value="P:transcription elongation by RNA polymerase II"/>
    <property type="evidence" value="ECO:0007669"/>
    <property type="project" value="TreeGrafter"/>
</dbReference>
<evidence type="ECO:0000313" key="3">
    <source>
        <dbReference type="Proteomes" id="UP000536275"/>
    </source>
</evidence>
<dbReference type="EMBL" id="JABWAD010000041">
    <property type="protein sequence ID" value="KAF6069270.1"/>
    <property type="molecule type" value="Genomic_DNA"/>
</dbReference>
<name>A0A8H6BZW2_CANAX</name>
<dbReference type="InterPro" id="IPR045114">
    <property type="entry name" value="Csn12-like"/>
</dbReference>
<accession>A0A8H6BZW2</accession>
<comment type="caution">
    <text evidence="2">The sequence shown here is derived from an EMBL/GenBank/DDBJ whole genome shotgun (WGS) entry which is preliminary data.</text>
</comment>
<dbReference type="GO" id="GO:0003690">
    <property type="term" value="F:double-stranded DNA binding"/>
    <property type="evidence" value="ECO:0007669"/>
    <property type="project" value="InterPro"/>
</dbReference>
<dbReference type="Proteomes" id="UP000536275">
    <property type="component" value="Unassembled WGS sequence"/>
</dbReference>
<dbReference type="GO" id="GO:0000973">
    <property type="term" value="P:post-transcriptional tethering of RNA polymerase II gene DNA at nuclear periphery"/>
    <property type="evidence" value="ECO:0007669"/>
    <property type="project" value="TreeGrafter"/>
</dbReference>
<dbReference type="PANTHER" id="PTHR12732">
    <property type="entry name" value="UNCHARACTERIZED PROTEASOME COMPONENT REGION PCI-CONTAINING"/>
    <property type="match status" value="1"/>
</dbReference>
<evidence type="ECO:0000313" key="2">
    <source>
        <dbReference type="EMBL" id="KAF6069361.1"/>
    </source>
</evidence>
<evidence type="ECO:0000313" key="1">
    <source>
        <dbReference type="EMBL" id="KAF6069270.1"/>
    </source>
</evidence>
<dbReference type="SMR" id="A0A8H6BZW2"/>
<dbReference type="GO" id="GO:0070390">
    <property type="term" value="C:transcription export complex 2"/>
    <property type="evidence" value="ECO:0007669"/>
    <property type="project" value="TreeGrafter"/>
</dbReference>
<dbReference type="OMA" id="NILINMI"/>
<dbReference type="GO" id="GO:0016973">
    <property type="term" value="P:poly(A)+ mRNA export from nucleus"/>
    <property type="evidence" value="ECO:0007669"/>
    <property type="project" value="TreeGrafter"/>
</dbReference>
<dbReference type="EMBL" id="JABWAD010000037">
    <property type="protein sequence ID" value="KAF6069361.1"/>
    <property type="molecule type" value="Genomic_DNA"/>
</dbReference>
<gene>
    <name evidence="2" type="ORF">FOB64_003017</name>
    <name evidence="1" type="ORF">FOB64_003331</name>
</gene>
<sequence>MSVVQFINEINQTYSISDNRQKIDQLTRLLSINPQQNKYIAIIYNSKSIPSTITTLYDDDWSAFSLILTSFIKLCHLMDPWSLLKSFDLYTTFLNDLSVGFNNNSYGWLLSNIIKDTISQMVPWARKLDLIMYFKEQGGKFRLNYMASIILKMFNNIRINDSNVYKKSIILYLGNTLCYIYFKLDNPLLCRNIFSNMQNTSLKFNEFNLDQQLKYRYYLARYYLIKYQLIESFNHLQWCLVNTSSLKNQKLTLELLLPVSLILGKIPNFNYLSQQGFNFPFVQMYQTLSKSIRAGDYSKFKQVIDSNYHYLKDKNLLLLMNKAEILILRNLIKKVWIVLDKPSTMNYLNIPIEGHYNDELYLENVFVTLIDSNLIKGKLTSSKTVVLSKTDTFPDVFNIYKLKYGNNNGNSNQWV</sequence>
<organism evidence="2 3">
    <name type="scientific">Candida albicans</name>
    <name type="common">Yeast</name>
    <dbReference type="NCBI Taxonomy" id="5476"/>
    <lineage>
        <taxon>Eukaryota</taxon>
        <taxon>Fungi</taxon>
        <taxon>Dikarya</taxon>
        <taxon>Ascomycota</taxon>
        <taxon>Saccharomycotina</taxon>
        <taxon>Pichiomycetes</taxon>
        <taxon>Debaryomycetaceae</taxon>
        <taxon>Candida/Lodderomyces clade</taxon>
        <taxon>Candida</taxon>
    </lineage>
</organism>
<dbReference type="SMART" id="SM00753">
    <property type="entry name" value="PAM"/>
    <property type="match status" value="1"/>
</dbReference>
<protein>
    <submittedName>
        <fullName evidence="2">PCI domain family protein</fullName>
    </submittedName>
</protein>
<dbReference type="PANTHER" id="PTHR12732:SF8">
    <property type="entry name" value="NUCLEAR MRNA EXPORT PROTEIN THP1"/>
    <property type="match status" value="1"/>
</dbReference>
<proteinExistence type="predicted"/>
<reference evidence="2 3" key="1">
    <citation type="submission" date="2020-03" db="EMBL/GenBank/DDBJ databases">
        <title>FDA dAtabase for Regulatory Grade micrObial Sequences (FDA-ARGOS): Supporting development and validation of Infectious Disease Dx tests.</title>
        <authorList>
            <person name="Campos J."/>
            <person name="Goldberg B."/>
            <person name="Tallon L."/>
            <person name="Sadzewicz L."/>
            <person name="Vavikolanu K."/>
            <person name="Mehta A."/>
            <person name="Aluvathingal J."/>
            <person name="Nadendla S."/>
            <person name="Nandy P."/>
            <person name="Geyer C."/>
            <person name="Yan Y."/>
            <person name="Sichtig H."/>
        </authorList>
    </citation>
    <scope>NUCLEOTIDE SEQUENCE [LARGE SCALE GENOMIC DNA]</scope>
    <source>
        <strain evidence="2 3">FDAARGOS_656</strain>
    </source>
</reference>
<dbReference type="AlphaFoldDB" id="A0A8H6BZW2"/>
<dbReference type="GO" id="GO:0003723">
    <property type="term" value="F:RNA binding"/>
    <property type="evidence" value="ECO:0007669"/>
    <property type="project" value="InterPro"/>
</dbReference>